<evidence type="ECO:0008006" key="4">
    <source>
        <dbReference type="Google" id="ProtNLM"/>
    </source>
</evidence>
<name>A0A0L0T778_ALLM3</name>
<feature type="region of interest" description="Disordered" evidence="1">
    <location>
        <begin position="494"/>
        <end position="552"/>
    </location>
</feature>
<feature type="compositionally biased region" description="Low complexity" evidence="1">
    <location>
        <begin position="494"/>
        <end position="511"/>
    </location>
</feature>
<accession>A0A0L0T778</accession>
<dbReference type="Gene3D" id="2.30.29.30">
    <property type="entry name" value="Pleckstrin-homology domain (PH domain)/Phosphotyrosine-binding domain (PTB)"/>
    <property type="match status" value="1"/>
</dbReference>
<reference evidence="2 3" key="1">
    <citation type="submission" date="2009-11" db="EMBL/GenBank/DDBJ databases">
        <title>Annotation of Allomyces macrogynus ATCC 38327.</title>
        <authorList>
            <consortium name="The Broad Institute Genome Sequencing Platform"/>
            <person name="Russ C."/>
            <person name="Cuomo C."/>
            <person name="Burger G."/>
            <person name="Gray M.W."/>
            <person name="Holland P.W.H."/>
            <person name="King N."/>
            <person name="Lang F.B.F."/>
            <person name="Roger A.J."/>
            <person name="Ruiz-Trillo I."/>
            <person name="Young S.K."/>
            <person name="Zeng Q."/>
            <person name="Gargeya S."/>
            <person name="Fitzgerald M."/>
            <person name="Haas B."/>
            <person name="Abouelleil A."/>
            <person name="Alvarado L."/>
            <person name="Arachchi H.M."/>
            <person name="Berlin A."/>
            <person name="Chapman S.B."/>
            <person name="Gearin G."/>
            <person name="Goldberg J."/>
            <person name="Griggs A."/>
            <person name="Gujja S."/>
            <person name="Hansen M."/>
            <person name="Heiman D."/>
            <person name="Howarth C."/>
            <person name="Larimer J."/>
            <person name="Lui A."/>
            <person name="MacDonald P.J.P."/>
            <person name="McCowen C."/>
            <person name="Montmayeur A."/>
            <person name="Murphy C."/>
            <person name="Neiman D."/>
            <person name="Pearson M."/>
            <person name="Priest M."/>
            <person name="Roberts A."/>
            <person name="Saif S."/>
            <person name="Shea T."/>
            <person name="Sisk P."/>
            <person name="Stolte C."/>
            <person name="Sykes S."/>
            <person name="Wortman J."/>
            <person name="Nusbaum C."/>
            <person name="Birren B."/>
        </authorList>
    </citation>
    <scope>NUCLEOTIDE SEQUENCE [LARGE SCALE GENOMIC DNA]</scope>
    <source>
        <strain evidence="2 3">ATCC 38327</strain>
    </source>
</reference>
<evidence type="ECO:0000313" key="2">
    <source>
        <dbReference type="EMBL" id="KNE70597.1"/>
    </source>
</evidence>
<organism evidence="2 3">
    <name type="scientific">Allomyces macrogynus (strain ATCC 38327)</name>
    <name type="common">Allomyces javanicus var. macrogynus</name>
    <dbReference type="NCBI Taxonomy" id="578462"/>
    <lineage>
        <taxon>Eukaryota</taxon>
        <taxon>Fungi</taxon>
        <taxon>Fungi incertae sedis</taxon>
        <taxon>Blastocladiomycota</taxon>
        <taxon>Blastocladiomycetes</taxon>
        <taxon>Blastocladiales</taxon>
        <taxon>Blastocladiaceae</taxon>
        <taxon>Allomyces</taxon>
    </lineage>
</organism>
<dbReference type="VEuPathDB" id="FungiDB:AMAG_15358"/>
<sequence length="552" mass="57240">MQAAYSGTLRGPPSNPYLPRSPSNLSQAAPNGGDDLPTTGPTSDPLAHSGWLLKRTARRRTPAAASSTTLAKRLSQSLLGGGSGTESDLRKRHFRLSAVATLPGTQGATVWWLAYHDSAKRDAREKWGVSAADITRVARAPADPRAAEETRYGCVVATVDRTLELFAPSQVVLDDWLRALDAARRVSKRNLAAANLPTAARTLHLTGGMSRADLGDAHAELAIDNALAGMRRADSAHALAAIAARPNIARASVSLVDMRTMQTATVAPDVGTGPPQMGKAGSVPALLYAPSAVQQQQQQPPQPLRVATHPAPSTAAMLAVPAADVCPVSPDQARLNSALDELERLVLGGTGSSGDPSPTDAFETMMKAVHASGQRDAPPPPRTEPLMTALDSELDAVARDLLGAATGIEEHPVEVATVTVAALPVSAPPLSHEPNPERVVELPSRPLSTVSAPPLSRPASSIIDAVGLQGHHRTGSDATEATLFHAHHDPAAPVVALSSRSSESAPASPALDGLPPPKPPKRTISRVPARPRDSLPPGNDEDGGENEGGGGP</sequence>
<dbReference type="OrthoDB" id="5600223at2759"/>
<reference evidence="3" key="2">
    <citation type="submission" date="2009-11" db="EMBL/GenBank/DDBJ databases">
        <title>The Genome Sequence of Allomyces macrogynus strain ATCC 38327.</title>
        <authorList>
            <consortium name="The Broad Institute Genome Sequencing Platform"/>
            <person name="Russ C."/>
            <person name="Cuomo C."/>
            <person name="Shea T."/>
            <person name="Young S.K."/>
            <person name="Zeng Q."/>
            <person name="Koehrsen M."/>
            <person name="Haas B."/>
            <person name="Borodovsky M."/>
            <person name="Guigo R."/>
            <person name="Alvarado L."/>
            <person name="Berlin A."/>
            <person name="Borenstein D."/>
            <person name="Chen Z."/>
            <person name="Engels R."/>
            <person name="Freedman E."/>
            <person name="Gellesch M."/>
            <person name="Goldberg J."/>
            <person name="Griggs A."/>
            <person name="Gujja S."/>
            <person name="Heiman D."/>
            <person name="Hepburn T."/>
            <person name="Howarth C."/>
            <person name="Jen D."/>
            <person name="Larson L."/>
            <person name="Lewis B."/>
            <person name="Mehta T."/>
            <person name="Park D."/>
            <person name="Pearson M."/>
            <person name="Roberts A."/>
            <person name="Saif S."/>
            <person name="Shenoy N."/>
            <person name="Sisk P."/>
            <person name="Stolte C."/>
            <person name="Sykes S."/>
            <person name="Walk T."/>
            <person name="White J."/>
            <person name="Yandava C."/>
            <person name="Burger G."/>
            <person name="Gray M.W."/>
            <person name="Holland P.W.H."/>
            <person name="King N."/>
            <person name="Lang F.B.F."/>
            <person name="Roger A.J."/>
            <person name="Ruiz-Trillo I."/>
            <person name="Lander E."/>
            <person name="Nusbaum C."/>
        </authorList>
    </citation>
    <scope>NUCLEOTIDE SEQUENCE [LARGE SCALE GENOMIC DNA]</scope>
    <source>
        <strain evidence="3">ATCC 38327</strain>
    </source>
</reference>
<evidence type="ECO:0000313" key="3">
    <source>
        <dbReference type="Proteomes" id="UP000054350"/>
    </source>
</evidence>
<feature type="region of interest" description="Disordered" evidence="1">
    <location>
        <begin position="1"/>
        <end position="71"/>
    </location>
</feature>
<evidence type="ECO:0000256" key="1">
    <source>
        <dbReference type="SAM" id="MobiDB-lite"/>
    </source>
</evidence>
<feature type="compositionally biased region" description="Low complexity" evidence="1">
    <location>
        <begin position="62"/>
        <end position="71"/>
    </location>
</feature>
<dbReference type="InterPro" id="IPR011993">
    <property type="entry name" value="PH-like_dom_sf"/>
</dbReference>
<dbReference type="AlphaFoldDB" id="A0A0L0T778"/>
<protein>
    <recommendedName>
        <fullName evidence="4">PH domain-containing protein</fullName>
    </recommendedName>
</protein>
<proteinExistence type="predicted"/>
<dbReference type="EMBL" id="GG745367">
    <property type="protein sequence ID" value="KNE70597.1"/>
    <property type="molecule type" value="Genomic_DNA"/>
</dbReference>
<dbReference type="Proteomes" id="UP000054350">
    <property type="component" value="Unassembled WGS sequence"/>
</dbReference>
<keyword evidence="3" id="KW-1185">Reference proteome</keyword>
<gene>
    <name evidence="2" type="ORF">AMAG_15358</name>
</gene>